<reference evidence="1" key="1">
    <citation type="submission" date="2020-01" db="EMBL/GenBank/DDBJ databases">
        <title>Insect and environment-associated Actinomycetes.</title>
        <authorList>
            <person name="Currrie C."/>
            <person name="Chevrette M."/>
            <person name="Carlson C."/>
            <person name="Stubbendieck R."/>
            <person name="Wendt-Pienkowski E."/>
        </authorList>
    </citation>
    <scope>NUCLEOTIDE SEQUENCE</scope>
    <source>
        <strain evidence="1">SID505</strain>
    </source>
</reference>
<protein>
    <submittedName>
        <fullName evidence="1">Uncharacterized protein</fullName>
    </submittedName>
</protein>
<gene>
    <name evidence="1" type="ORF">G3I43_05230</name>
</gene>
<dbReference type="RefSeq" id="WP_047180290.1">
    <property type="nucleotide sequence ID" value="NZ_JAAGMK010000127.1"/>
</dbReference>
<name>A0A6G3SMD3_STRAQ</name>
<comment type="caution">
    <text evidence="1">The sequence shown here is derived from an EMBL/GenBank/DDBJ whole genome shotgun (WGS) entry which is preliminary data.</text>
</comment>
<accession>A0A6G3SMD3</accession>
<dbReference type="AlphaFoldDB" id="A0A6G3SMD3"/>
<organism evidence="1">
    <name type="scientific">Streptomyces anulatus</name>
    <name type="common">Streptomyces chrysomallus</name>
    <dbReference type="NCBI Taxonomy" id="1892"/>
    <lineage>
        <taxon>Bacteria</taxon>
        <taxon>Bacillati</taxon>
        <taxon>Actinomycetota</taxon>
        <taxon>Actinomycetes</taxon>
        <taxon>Kitasatosporales</taxon>
        <taxon>Streptomycetaceae</taxon>
        <taxon>Streptomyces</taxon>
    </lineage>
</organism>
<sequence>MTATPPVSPIPVAPAGLTERAERYVEVDGVRVPRQGLGQYRERWIEHGIPAVEIDRAAAFQDRWGGLALPPAPFYEGGPRILDADCPEGSATEGWSFPAGDCRVSMAYGFMIGSDGAFGIDAYRWTPLHASTDGWVESLALAAHAGRWARTVTRIRGKAVESLDLAGFDPVPEVQGVTDTWWRGKDSLIALYRGEAVGMNAPQCLEAHVYGGLDEWGLHGG</sequence>
<evidence type="ECO:0000313" key="1">
    <source>
        <dbReference type="EMBL" id="NEB83588.1"/>
    </source>
</evidence>
<proteinExistence type="predicted"/>
<dbReference type="EMBL" id="JAAGMK010000127">
    <property type="protein sequence ID" value="NEB83588.1"/>
    <property type="molecule type" value="Genomic_DNA"/>
</dbReference>